<evidence type="ECO:0000313" key="2">
    <source>
        <dbReference type="Proteomes" id="UP000008068"/>
    </source>
</evidence>
<protein>
    <submittedName>
        <fullName evidence="1">Uncharacterized protein</fullName>
    </submittedName>
</protein>
<dbReference type="STRING" id="135651.G0MA46"/>
<evidence type="ECO:0000313" key="1">
    <source>
        <dbReference type="EMBL" id="EGT31187.1"/>
    </source>
</evidence>
<dbReference type="Proteomes" id="UP000008068">
    <property type="component" value="Unassembled WGS sequence"/>
</dbReference>
<name>G0MA46_CAEBE</name>
<dbReference type="EMBL" id="GL379787">
    <property type="protein sequence ID" value="EGT31187.1"/>
    <property type="molecule type" value="Genomic_DNA"/>
</dbReference>
<dbReference type="InParanoid" id="G0MA46"/>
<organism evidence="2">
    <name type="scientific">Caenorhabditis brenneri</name>
    <name type="common">Nematode worm</name>
    <dbReference type="NCBI Taxonomy" id="135651"/>
    <lineage>
        <taxon>Eukaryota</taxon>
        <taxon>Metazoa</taxon>
        <taxon>Ecdysozoa</taxon>
        <taxon>Nematoda</taxon>
        <taxon>Chromadorea</taxon>
        <taxon>Rhabditida</taxon>
        <taxon>Rhabditina</taxon>
        <taxon>Rhabditomorpha</taxon>
        <taxon>Rhabditoidea</taxon>
        <taxon>Rhabditidae</taxon>
        <taxon>Peloderinae</taxon>
        <taxon>Caenorhabditis</taxon>
    </lineage>
</organism>
<proteinExistence type="predicted"/>
<gene>
    <name evidence="1" type="ORF">CAEBREN_18656</name>
</gene>
<dbReference type="HOGENOM" id="CLU_1504745_0_0_1"/>
<reference evidence="2" key="1">
    <citation type="submission" date="2011-07" db="EMBL/GenBank/DDBJ databases">
        <authorList>
            <consortium name="Caenorhabditis brenneri Sequencing and Analysis Consortium"/>
            <person name="Wilson R.K."/>
        </authorList>
    </citation>
    <scope>NUCLEOTIDE SEQUENCE [LARGE SCALE GENOMIC DNA]</scope>
    <source>
        <strain evidence="2">PB2801</strain>
    </source>
</reference>
<dbReference type="OMA" id="AMCLRSE"/>
<sequence>MDRIRTEAEERKSRKYISDKICEIKNLMTYLDEQFLKAYEVLSAPAEDCNKLMSRKNYAATTSLRKLYDILTLITLSLYEIEQNLGLFEWEDYEITFVSCEIKTQIFSFREIIVHLTFILGLGAKVDIDPAKTEEFVEAKDILFEQINTMVVISENRSLIIEAIQQRQEEAMCLRSEFP</sequence>
<keyword evidence="2" id="KW-1185">Reference proteome</keyword>
<dbReference type="OrthoDB" id="5806391at2759"/>
<accession>G0MA46</accession>
<dbReference type="AlphaFoldDB" id="G0MA46"/>